<dbReference type="InterPro" id="IPR049676">
    <property type="entry name" value="QatC"/>
</dbReference>
<dbReference type="PATRIC" id="fig|13690.10.peg.3173"/>
<dbReference type="Gene3D" id="3.40.50.620">
    <property type="entry name" value="HUPs"/>
    <property type="match status" value="1"/>
</dbReference>
<dbReference type="Proteomes" id="UP000028534">
    <property type="component" value="Unassembled WGS sequence"/>
</dbReference>
<evidence type="ECO:0000313" key="2">
    <source>
        <dbReference type="Proteomes" id="UP000028534"/>
    </source>
</evidence>
<dbReference type="NCBIfam" id="NF041925">
    <property type="entry name" value="QatC"/>
    <property type="match status" value="1"/>
</dbReference>
<evidence type="ECO:0008006" key="3">
    <source>
        <dbReference type="Google" id="ProtNLM"/>
    </source>
</evidence>
<dbReference type="AlphaFoldDB" id="A0A084EIX7"/>
<protein>
    <recommendedName>
        <fullName evidence="3">7-cyano-7-deazaguanine synthase</fullName>
    </recommendedName>
</protein>
<proteinExistence type="predicted"/>
<dbReference type="eggNOG" id="COG0603">
    <property type="taxonomic scope" value="Bacteria"/>
</dbReference>
<dbReference type="InterPro" id="IPR014729">
    <property type="entry name" value="Rossmann-like_a/b/a_fold"/>
</dbReference>
<name>A0A084EIX7_SPHYA</name>
<dbReference type="RefSeq" id="WP_202600390.1">
    <property type="nucleotide sequence ID" value="NZ_JAAALC010000024.1"/>
</dbReference>
<reference evidence="1 2" key="1">
    <citation type="submission" date="2014-03" db="EMBL/GenBank/DDBJ databases">
        <title>Genome sequence of Sphingobium yanoikuyae B1.</title>
        <authorList>
            <person name="Gan H.M."/>
            <person name="Gan H.Y."/>
            <person name="Savka M.A."/>
        </authorList>
    </citation>
    <scope>NUCLEOTIDE SEQUENCE [LARGE SCALE GENOMIC DNA]</scope>
    <source>
        <strain evidence="1 2">B1</strain>
    </source>
</reference>
<dbReference type="EMBL" id="JGVR01000019">
    <property type="protein sequence ID" value="KEZ17919.1"/>
    <property type="molecule type" value="Genomic_DNA"/>
</dbReference>
<sequence>MIRIACLPEDLPDRAGTDLRFDIYSRSRLAERGRVGNLVPGRIRRLGLRPSIDAWDFTSFAMAVVAADEAVSRERSPDGWTREIGLTVAVSSPDFWNTQRGRLTQALRFLSGDIWELEFIGDGASPTTSDPARLRNEDMVCLLSGGMDSLIGAIDVVGEGRRPLFVSQMAKGDTADQKMFAETIAPKSLHLQLNHHARPPGASERSQRARSIAFLGFGVLAASCLRRHHDGEEVELRIPENGFISQNVPLTPLRTGSLSTRTTHPYFLRLIQETLDAAGLRVRLNNPYEHSTKGEMLLGCTDQPTLAQLVGDSTSCGRYSRTGFRHCGRCVPCQVRRGAYLAWGQGDDTTNGYKYDPLGQNDLRHARFDDVRSVAMAIETVNRHGIDELIGGAMNARMLGDVAPYREVVRRGIAELSALHAHLGVT</sequence>
<evidence type="ECO:0000313" key="1">
    <source>
        <dbReference type="EMBL" id="KEZ17919.1"/>
    </source>
</evidence>
<accession>A0A084EIX7</accession>
<organism evidence="1 2">
    <name type="scientific">Sphingobium yanoikuyae</name>
    <name type="common">Sphingomonas yanoikuyae</name>
    <dbReference type="NCBI Taxonomy" id="13690"/>
    <lineage>
        <taxon>Bacteria</taxon>
        <taxon>Pseudomonadati</taxon>
        <taxon>Pseudomonadota</taxon>
        <taxon>Alphaproteobacteria</taxon>
        <taxon>Sphingomonadales</taxon>
        <taxon>Sphingomonadaceae</taxon>
        <taxon>Sphingobium</taxon>
    </lineage>
</organism>
<gene>
    <name evidence="1" type="ORF">CP98_03094</name>
</gene>
<comment type="caution">
    <text evidence="1">The sequence shown here is derived from an EMBL/GenBank/DDBJ whole genome shotgun (WGS) entry which is preliminary data.</text>
</comment>